<dbReference type="RefSeq" id="WP_211469107.1">
    <property type="nucleotide sequence ID" value="NZ_JAGSXH010000059.1"/>
</dbReference>
<dbReference type="Gene3D" id="2.30.110.10">
    <property type="entry name" value="Electron Transport, Fmn-binding Protein, Chain A"/>
    <property type="match status" value="1"/>
</dbReference>
<comment type="caution">
    <text evidence="3">The sequence shown here is derived from an EMBL/GenBank/DDBJ whole genome shotgun (WGS) entry which is preliminary data.</text>
</comment>
<dbReference type="GO" id="GO:0070967">
    <property type="term" value="F:coenzyme F420 binding"/>
    <property type="evidence" value="ECO:0007669"/>
    <property type="project" value="TreeGrafter"/>
</dbReference>
<proteinExistence type="predicted"/>
<name>A0A8J8BE17_9ACTN</name>
<feature type="domain" description="Pyridoxamine 5'-phosphate oxidase N-terminal" evidence="2">
    <location>
        <begin position="16"/>
        <end position="141"/>
    </location>
</feature>
<dbReference type="InterPro" id="IPR011576">
    <property type="entry name" value="Pyridox_Oxase_N"/>
</dbReference>
<protein>
    <submittedName>
        <fullName evidence="3">TIGR03667 family PPOX class F420-dependent oxidoreductase</fullName>
        <ecNumber evidence="3">1.-.-.-</ecNumber>
    </submittedName>
</protein>
<dbReference type="GO" id="GO:0016627">
    <property type="term" value="F:oxidoreductase activity, acting on the CH-CH group of donors"/>
    <property type="evidence" value="ECO:0007669"/>
    <property type="project" value="TreeGrafter"/>
</dbReference>
<dbReference type="InterPro" id="IPR019966">
    <property type="entry name" value="F420-dep_enz_PPOX_Rv3369"/>
</dbReference>
<evidence type="ECO:0000256" key="1">
    <source>
        <dbReference type="ARBA" id="ARBA00023002"/>
    </source>
</evidence>
<dbReference type="AlphaFoldDB" id="A0A8J8BE17"/>
<accession>A0A8J8BE17</accession>
<dbReference type="EC" id="1.-.-.-" evidence="3"/>
<keyword evidence="4" id="KW-1185">Reference proteome</keyword>
<dbReference type="Proteomes" id="UP000677913">
    <property type="component" value="Unassembled WGS sequence"/>
</dbReference>
<dbReference type="InterPro" id="IPR012349">
    <property type="entry name" value="Split_barrel_FMN-bd"/>
</dbReference>
<dbReference type="InterPro" id="IPR052019">
    <property type="entry name" value="F420H2_bilvrd_red/Heme_oxyg"/>
</dbReference>
<sequence length="142" mass="15848">MTNDVLPDSSTTFGRRVRERLAEEVVLWLTTVGADGTPQPNPVWFLWEGEDTILVYNRTGANRIAHVKERPRVSLNFDGNGSGGDIVVLTGTAELLDGFPLASEHEPYMQKYAEHAARAFGQADDFASKYPVAMRIRITRVR</sequence>
<organism evidence="3 4">
    <name type="scientific">Actinocrinis puniceicyclus</name>
    <dbReference type="NCBI Taxonomy" id="977794"/>
    <lineage>
        <taxon>Bacteria</taxon>
        <taxon>Bacillati</taxon>
        <taxon>Actinomycetota</taxon>
        <taxon>Actinomycetes</taxon>
        <taxon>Catenulisporales</taxon>
        <taxon>Actinospicaceae</taxon>
        <taxon>Actinocrinis</taxon>
    </lineage>
</organism>
<evidence type="ECO:0000313" key="4">
    <source>
        <dbReference type="Proteomes" id="UP000677913"/>
    </source>
</evidence>
<dbReference type="NCBIfam" id="TIGR03667">
    <property type="entry name" value="Rv3369"/>
    <property type="match status" value="1"/>
</dbReference>
<dbReference type="SUPFAM" id="SSF50475">
    <property type="entry name" value="FMN-binding split barrel"/>
    <property type="match status" value="1"/>
</dbReference>
<dbReference type="GO" id="GO:0005829">
    <property type="term" value="C:cytosol"/>
    <property type="evidence" value="ECO:0007669"/>
    <property type="project" value="TreeGrafter"/>
</dbReference>
<reference evidence="3" key="1">
    <citation type="submission" date="2021-04" db="EMBL/GenBank/DDBJ databases">
        <title>Genome based classification of Actinospica acidithermotolerans sp. nov., an actinobacterium isolated from an Indonesian hot spring.</title>
        <authorList>
            <person name="Kusuma A.B."/>
            <person name="Putra K.E."/>
            <person name="Nafisah S."/>
            <person name="Loh J."/>
            <person name="Nouioui I."/>
            <person name="Goodfellow M."/>
        </authorList>
    </citation>
    <scope>NUCLEOTIDE SEQUENCE</scope>
    <source>
        <strain evidence="3">DSM 45618</strain>
    </source>
</reference>
<evidence type="ECO:0000313" key="3">
    <source>
        <dbReference type="EMBL" id="MBS2964746.1"/>
    </source>
</evidence>
<evidence type="ECO:0000259" key="2">
    <source>
        <dbReference type="Pfam" id="PF01243"/>
    </source>
</evidence>
<keyword evidence="1 3" id="KW-0560">Oxidoreductase</keyword>
<dbReference type="EMBL" id="JAGSXH010000059">
    <property type="protein sequence ID" value="MBS2964746.1"/>
    <property type="molecule type" value="Genomic_DNA"/>
</dbReference>
<gene>
    <name evidence="3" type="ORF">KGA66_16935</name>
</gene>
<dbReference type="Pfam" id="PF01243">
    <property type="entry name" value="PNPOx_N"/>
    <property type="match status" value="1"/>
</dbReference>
<dbReference type="PANTHER" id="PTHR35176:SF6">
    <property type="entry name" value="HEME OXYGENASE HI_0854-RELATED"/>
    <property type="match status" value="1"/>
</dbReference>
<dbReference type="PANTHER" id="PTHR35176">
    <property type="entry name" value="HEME OXYGENASE HI_0854-RELATED"/>
    <property type="match status" value="1"/>
</dbReference>